<evidence type="ECO:0000313" key="4">
    <source>
        <dbReference type="Proteomes" id="UP001595765"/>
    </source>
</evidence>
<dbReference type="InterPro" id="IPR029052">
    <property type="entry name" value="Metallo-depent_PP-like"/>
</dbReference>
<gene>
    <name evidence="3" type="ORF">ACFO3J_05565</name>
</gene>
<evidence type="ECO:0000313" key="3">
    <source>
        <dbReference type="EMBL" id="MFC4030935.1"/>
    </source>
</evidence>
<dbReference type="EMBL" id="JBHSBB010000006">
    <property type="protein sequence ID" value="MFC4030935.1"/>
    <property type="molecule type" value="Genomic_DNA"/>
</dbReference>
<dbReference type="SUPFAM" id="SSF56300">
    <property type="entry name" value="Metallo-dependent phosphatases"/>
    <property type="match status" value="1"/>
</dbReference>
<evidence type="ECO:0000256" key="1">
    <source>
        <dbReference type="SAM" id="MobiDB-lite"/>
    </source>
</evidence>
<dbReference type="Proteomes" id="UP001595765">
    <property type="component" value="Unassembled WGS sequence"/>
</dbReference>
<keyword evidence="4" id="KW-1185">Reference proteome</keyword>
<dbReference type="PANTHER" id="PTHR31302">
    <property type="entry name" value="TRANSMEMBRANE PROTEIN WITH METALLOPHOSPHOESTERASE DOMAIN-RELATED"/>
    <property type="match status" value="1"/>
</dbReference>
<feature type="region of interest" description="Disordered" evidence="1">
    <location>
        <begin position="463"/>
        <end position="517"/>
    </location>
</feature>
<evidence type="ECO:0000259" key="2">
    <source>
        <dbReference type="Pfam" id="PF00149"/>
    </source>
</evidence>
<reference evidence="4" key="1">
    <citation type="journal article" date="2019" name="Int. J. Syst. Evol. Microbiol.">
        <title>The Global Catalogue of Microorganisms (GCM) 10K type strain sequencing project: providing services to taxonomists for standard genome sequencing and annotation.</title>
        <authorList>
            <consortium name="The Broad Institute Genomics Platform"/>
            <consortium name="The Broad Institute Genome Sequencing Center for Infectious Disease"/>
            <person name="Wu L."/>
            <person name="Ma J."/>
        </authorList>
    </citation>
    <scope>NUCLEOTIDE SEQUENCE [LARGE SCALE GENOMIC DNA]</scope>
    <source>
        <strain evidence="4">CGMCC 4.7237</strain>
    </source>
</reference>
<comment type="caution">
    <text evidence="3">The sequence shown here is derived from an EMBL/GenBank/DDBJ whole genome shotgun (WGS) entry which is preliminary data.</text>
</comment>
<feature type="compositionally biased region" description="Basic and acidic residues" evidence="1">
    <location>
        <begin position="485"/>
        <end position="499"/>
    </location>
</feature>
<organism evidence="3 4">
    <name type="scientific">Streptomyces polygonati</name>
    <dbReference type="NCBI Taxonomy" id="1617087"/>
    <lineage>
        <taxon>Bacteria</taxon>
        <taxon>Bacillati</taxon>
        <taxon>Actinomycetota</taxon>
        <taxon>Actinomycetes</taxon>
        <taxon>Kitasatosporales</taxon>
        <taxon>Streptomycetaceae</taxon>
        <taxon>Streptomyces</taxon>
    </lineage>
</organism>
<accession>A0ABV8HGE0</accession>
<dbReference type="Gene3D" id="3.60.21.10">
    <property type="match status" value="2"/>
</dbReference>
<dbReference type="InterPro" id="IPR004843">
    <property type="entry name" value="Calcineurin-like_PHP"/>
</dbReference>
<feature type="domain" description="Calcineurin-like phosphoesterase" evidence="2">
    <location>
        <begin position="295"/>
        <end position="581"/>
    </location>
</feature>
<dbReference type="InterPro" id="IPR051158">
    <property type="entry name" value="Metallophosphoesterase_sf"/>
</dbReference>
<sequence>MNAFRPSQAYDPALDIRLGEGWAAPGWVRPLLDASPPNSAAWLVVMPRRAGKTWLARGIAHARPPGTTTLVDLRAATPAIRAARFPWLTDPAAELPVRAGGLLIVDEPALAAGGLEAAGLAECLDRVHRAGGTAVVLATPAEHDLLIAHLGPDGPKDVRSAPPLDAVEQARMAARAPDWAPALIHWLGEHEPAWLHTPFLLELALRSAEERPGRLDDPAALLRAAAEEALGGHHVYIEQWFHNGLAPEHRARLRAGRWRDAGLTGPAAELPPDGLTERLRLAQDPVLAHHLPEVLRIHHISDLHHGGSMRKNVDVKDKAPGALAIATKTGAGSPMDSYLQHVRQLAEHGRAPHLVVVTGDVVDRPLDENGEQALVWLRALEQLLADHRDLPAGTPRVLLVGGNHDVSWNLVRDPSPQARHQWFADTFRDYPHPDLHEADPGARRLYITFPEVGLRFALLGTAESGGEDRGVPDPEPGRAPTVSPDRSEPEHSEPEHPQPEHPASGQPLPEPDHLDPGLVARGVLDRLAAETGYVTVAALHHPPSPVPTVEVAPYSGIVNAGQVKRALSAAETALVLHGHTHLAFAAAERILGLDPPWTMRIAGAPALATSETEERNGYNELFVAREGGAHAFALRTVRLDGGTWTASEPPYGFRPGAARERTVRELCQDRWAPGRAAGPEDDS</sequence>
<proteinExistence type="predicted"/>
<protein>
    <submittedName>
        <fullName evidence="3">Metallophosphoesterase</fullName>
    </submittedName>
</protein>
<dbReference type="RefSeq" id="WP_386426664.1">
    <property type="nucleotide sequence ID" value="NZ_JBHSBB010000006.1"/>
</dbReference>
<feature type="compositionally biased region" description="Basic and acidic residues" evidence="1">
    <location>
        <begin position="466"/>
        <end position="476"/>
    </location>
</feature>
<name>A0ABV8HGE0_9ACTN</name>
<dbReference type="PANTHER" id="PTHR31302:SF0">
    <property type="entry name" value="TRANSMEMBRANE PROTEIN WITH METALLOPHOSPHOESTERASE DOMAIN"/>
    <property type="match status" value="1"/>
</dbReference>
<dbReference type="Pfam" id="PF00149">
    <property type="entry name" value="Metallophos"/>
    <property type="match status" value="1"/>
</dbReference>